<feature type="compositionally biased region" description="Polar residues" evidence="1">
    <location>
        <begin position="50"/>
        <end position="66"/>
    </location>
</feature>
<dbReference type="AlphaFoldDB" id="A0A9J7J2E7"/>
<feature type="compositionally biased region" description="Polar residues" evidence="1">
    <location>
        <begin position="29"/>
        <end position="42"/>
    </location>
</feature>
<evidence type="ECO:0000256" key="1">
    <source>
        <dbReference type="SAM" id="MobiDB-lite"/>
    </source>
</evidence>
<organism evidence="2 3">
    <name type="scientific">Spodoptera litura</name>
    <name type="common">Asian cotton leafworm</name>
    <dbReference type="NCBI Taxonomy" id="69820"/>
    <lineage>
        <taxon>Eukaryota</taxon>
        <taxon>Metazoa</taxon>
        <taxon>Ecdysozoa</taxon>
        <taxon>Arthropoda</taxon>
        <taxon>Hexapoda</taxon>
        <taxon>Insecta</taxon>
        <taxon>Pterygota</taxon>
        <taxon>Neoptera</taxon>
        <taxon>Endopterygota</taxon>
        <taxon>Lepidoptera</taxon>
        <taxon>Glossata</taxon>
        <taxon>Ditrysia</taxon>
        <taxon>Noctuoidea</taxon>
        <taxon>Noctuidae</taxon>
        <taxon>Amphipyrinae</taxon>
        <taxon>Spodoptera</taxon>
    </lineage>
</organism>
<feature type="compositionally biased region" description="Low complexity" evidence="1">
    <location>
        <begin position="14"/>
        <end position="23"/>
    </location>
</feature>
<dbReference type="GeneID" id="111361921"/>
<dbReference type="OrthoDB" id="10022108at2759"/>
<feature type="region of interest" description="Disordered" evidence="1">
    <location>
        <begin position="88"/>
        <end position="114"/>
    </location>
</feature>
<dbReference type="Proteomes" id="UP000301870">
    <property type="component" value="Unplaced"/>
</dbReference>
<accession>A0A9J7J2E7</accession>
<dbReference type="RefSeq" id="XP_022834143.1">
    <property type="nucleotide sequence ID" value="XM_022978375.1"/>
</dbReference>
<evidence type="ECO:0000313" key="2">
    <source>
        <dbReference type="Proteomes" id="UP000301870"/>
    </source>
</evidence>
<feature type="non-terminal residue" evidence="3">
    <location>
        <position position="502"/>
    </location>
</feature>
<feature type="compositionally biased region" description="Basic and acidic residues" evidence="1">
    <location>
        <begin position="89"/>
        <end position="99"/>
    </location>
</feature>
<protein>
    <submittedName>
        <fullName evidence="3">Uncharacterized protein LOC111361921</fullName>
    </submittedName>
</protein>
<name>A0A9J7J2E7_SPOLT</name>
<gene>
    <name evidence="3" type="primary">LOC111361921</name>
</gene>
<proteinExistence type="predicted"/>
<evidence type="ECO:0000313" key="3">
    <source>
        <dbReference type="RefSeq" id="XP_022834143.1"/>
    </source>
</evidence>
<sequence>MSTASSSRGKRSAVVVVTSPSPVRKTGASLPQSGVASSLTPQKSDRLMATSMSEGSTTCSPSSKSQAAEAIQRVETWEQAEILTDDEAWDFRSQDKSETQGRNSMLPGDGRRSGIAMDMANKYANELLQRGKTALESAGNMKREFKLTAIQCLQSLYETCLALSDSRSRHMLSLERERSRHAREIVAIERAHSKKIAEVTKNLTSEVASARNDLTANLEQTKAIRSWLGYETLEPYKRIEDILKSTSEIKATVAKWNLSRDLPTKTLTEAELQPLKEQQTRLLQTVQTLSQQLDELRRGQHKTLENTTTLQTMSQEIQVRLSSREHSVPTEITTENPSSQHHLPQLKNDLQPITERLDAVSSELRTMRQLKERTPPPPAPSVRTEMALADIVRQIRQPTYAHVASKPSVPRPNHTLIISSTDPKNTGDNVIEKIRVALDCKKTGAKVEKVRKAKNQKVVISCGTREDMKLVQCQVQKKDDLKVEIAKASNPLLRIADVLSYH</sequence>
<keyword evidence="2" id="KW-1185">Reference proteome</keyword>
<reference evidence="3" key="1">
    <citation type="submission" date="2025-08" db="UniProtKB">
        <authorList>
            <consortium name="RefSeq"/>
        </authorList>
    </citation>
    <scope>IDENTIFICATION</scope>
    <source>
        <strain evidence="3">Ishihara</strain>
        <tissue evidence="3">Whole body</tissue>
    </source>
</reference>
<dbReference type="KEGG" id="sliu:111361921"/>
<feature type="region of interest" description="Disordered" evidence="1">
    <location>
        <begin position="1"/>
        <end position="69"/>
    </location>
</feature>